<gene>
    <name evidence="1" type="ORF">SDC9_154322</name>
</gene>
<dbReference type="EMBL" id="VSSQ01053025">
    <property type="protein sequence ID" value="MPN07063.1"/>
    <property type="molecule type" value="Genomic_DNA"/>
</dbReference>
<accession>A0A645F328</accession>
<organism evidence="1">
    <name type="scientific">bioreactor metagenome</name>
    <dbReference type="NCBI Taxonomy" id="1076179"/>
    <lineage>
        <taxon>unclassified sequences</taxon>
        <taxon>metagenomes</taxon>
        <taxon>ecological metagenomes</taxon>
    </lineage>
</organism>
<protein>
    <submittedName>
        <fullName evidence="1">Uncharacterized protein</fullName>
    </submittedName>
</protein>
<reference evidence="1" key="1">
    <citation type="submission" date="2019-08" db="EMBL/GenBank/DDBJ databases">
        <authorList>
            <person name="Kucharzyk K."/>
            <person name="Murdoch R.W."/>
            <person name="Higgins S."/>
            <person name="Loffler F."/>
        </authorList>
    </citation>
    <scope>NUCLEOTIDE SEQUENCE</scope>
</reference>
<evidence type="ECO:0000313" key="1">
    <source>
        <dbReference type="EMBL" id="MPN07063.1"/>
    </source>
</evidence>
<name>A0A645F328_9ZZZZ</name>
<comment type="caution">
    <text evidence="1">The sequence shown here is derived from an EMBL/GenBank/DDBJ whole genome shotgun (WGS) entry which is preliminary data.</text>
</comment>
<sequence>MGLVFNSGHVILIDGAVGNYEVRIRVLVADLHKGILIVGAMSEHQVISALRIVFGRFENVRRRGDLDIAEFRAILLRRVLRRVVSERAPAAVIDRSRQKHRYLEYLLGRFRGCSFLGGLRLGALLRFRVVRRLLRRAAQHAYKHQNTGQTYDNFLESPFHKFYSSHHSTRC</sequence>
<proteinExistence type="predicted"/>
<dbReference type="AlphaFoldDB" id="A0A645F328"/>